<dbReference type="RefSeq" id="XP_022155092.1">
    <property type="nucleotide sequence ID" value="XM_022299400.1"/>
</dbReference>
<feature type="transmembrane region" description="Helical" evidence="1">
    <location>
        <begin position="141"/>
        <end position="160"/>
    </location>
</feature>
<keyword evidence="2" id="KW-1185">Reference proteome</keyword>
<proteinExistence type="predicted"/>
<feature type="transmembrane region" description="Helical" evidence="1">
    <location>
        <begin position="255"/>
        <end position="273"/>
    </location>
</feature>
<dbReference type="GeneID" id="111022225"/>
<dbReference type="AlphaFoldDB" id="A0A6J1DNF3"/>
<dbReference type="InterPro" id="IPR052843">
    <property type="entry name" value="ER_body_metal_sequester"/>
</dbReference>
<sequence>MEVTTATWEAVVVAVEEEERDEAALIQRRRLFDDHRTAAPAADTGKAKLKQKHYNVTEVESDYEEEDRKYISCCNEASSVEVVISNSDDGRFMEATEQINSRSYRRQEVLKSMVACGLTESTTSLSIVTAAATAQISNENIVVLALTNLIAGLFVIRHNLAGRKKKTLNRGCKNYKEVMVEGMHWLLHYSMAFISFSFFGLVPPLVYAFTFRESIDNKVLKLGAVAAASFPCIAFLAISRTHLQKPKKWRTYFKNIAYYVSIGVVAFGLSYLAGDLLGELIGKHGWFE</sequence>
<dbReference type="KEGG" id="mcha:111022225"/>
<keyword evidence="1" id="KW-1133">Transmembrane helix</keyword>
<keyword evidence="1" id="KW-0472">Membrane</keyword>
<accession>A0A6J1DNF3</accession>
<dbReference type="Proteomes" id="UP000504603">
    <property type="component" value="Unplaced"/>
</dbReference>
<organism evidence="2 3">
    <name type="scientific">Momordica charantia</name>
    <name type="common">Bitter gourd</name>
    <name type="synonym">Balsam pear</name>
    <dbReference type="NCBI Taxonomy" id="3673"/>
    <lineage>
        <taxon>Eukaryota</taxon>
        <taxon>Viridiplantae</taxon>
        <taxon>Streptophyta</taxon>
        <taxon>Embryophyta</taxon>
        <taxon>Tracheophyta</taxon>
        <taxon>Spermatophyta</taxon>
        <taxon>Magnoliopsida</taxon>
        <taxon>eudicotyledons</taxon>
        <taxon>Gunneridae</taxon>
        <taxon>Pentapetalae</taxon>
        <taxon>rosids</taxon>
        <taxon>fabids</taxon>
        <taxon>Cucurbitales</taxon>
        <taxon>Cucurbitaceae</taxon>
        <taxon>Momordiceae</taxon>
        <taxon>Momordica</taxon>
    </lineage>
</organism>
<evidence type="ECO:0000313" key="3">
    <source>
        <dbReference type="RefSeq" id="XP_022155092.1"/>
    </source>
</evidence>
<dbReference type="PANTHER" id="PTHR38937">
    <property type="entry name" value="MEMBRANE PROTEIN OF ER BODY-LIKE PROTEIN"/>
    <property type="match status" value="1"/>
</dbReference>
<keyword evidence="1" id="KW-0812">Transmembrane</keyword>
<feature type="transmembrane region" description="Helical" evidence="1">
    <location>
        <begin position="186"/>
        <end position="210"/>
    </location>
</feature>
<evidence type="ECO:0000256" key="1">
    <source>
        <dbReference type="SAM" id="Phobius"/>
    </source>
</evidence>
<reference evidence="3" key="1">
    <citation type="submission" date="2025-08" db="UniProtKB">
        <authorList>
            <consortium name="RefSeq"/>
        </authorList>
    </citation>
    <scope>IDENTIFICATION</scope>
    <source>
        <strain evidence="3">OHB3-1</strain>
    </source>
</reference>
<dbReference type="PANTHER" id="PTHR38937:SF2">
    <property type="entry name" value="MEMBRANE PROTEIN OF ER BODY-LIKE PROTEIN ISOFORM X1"/>
    <property type="match status" value="1"/>
</dbReference>
<name>A0A6J1DNF3_MOMCH</name>
<dbReference type="OrthoDB" id="1924921at2759"/>
<feature type="transmembrane region" description="Helical" evidence="1">
    <location>
        <begin position="222"/>
        <end position="243"/>
    </location>
</feature>
<gene>
    <name evidence="3" type="primary">LOC111022225</name>
</gene>
<protein>
    <submittedName>
        <fullName evidence="3">Membrane protein of ER body-like protein</fullName>
    </submittedName>
</protein>
<evidence type="ECO:0000313" key="2">
    <source>
        <dbReference type="Proteomes" id="UP000504603"/>
    </source>
</evidence>